<sequence length="190" mass="20540">VLYSRDNIHWATRVWWMLRAIGFDNASVLDGGFDKWQAEGRRTTVAIQKYPAGSLVTRPRSGLFCDSATVVSAMDEPGTCIVNALRGSLHDGSEAVNYGRPGRVPSSVNVPGVSLLDPETKAYRPLPELERIFAEVGALEAEKVVIYCGGGIAATSDAFTLMRLGQDAVTVYDASMSEWAKDPSLPMETG</sequence>
<feature type="domain" description="Rhodanese" evidence="2">
    <location>
        <begin position="1"/>
        <end position="45"/>
    </location>
</feature>
<protein>
    <recommendedName>
        <fullName evidence="2">Rhodanese domain-containing protein</fullName>
    </recommendedName>
</protein>
<dbReference type="PROSITE" id="PS50206">
    <property type="entry name" value="RHODANESE_3"/>
    <property type="match status" value="2"/>
</dbReference>
<dbReference type="Pfam" id="PF00581">
    <property type="entry name" value="Rhodanese"/>
    <property type="match status" value="2"/>
</dbReference>
<evidence type="ECO:0000259" key="2">
    <source>
        <dbReference type="PROSITE" id="PS50206"/>
    </source>
</evidence>
<feature type="non-terminal residue" evidence="3">
    <location>
        <position position="1"/>
    </location>
</feature>
<organism evidence="3">
    <name type="scientific">marine metagenome</name>
    <dbReference type="NCBI Taxonomy" id="408172"/>
    <lineage>
        <taxon>unclassified sequences</taxon>
        <taxon>metagenomes</taxon>
        <taxon>ecological metagenomes</taxon>
    </lineage>
</organism>
<accession>A0A382Y2T5</accession>
<keyword evidence="1" id="KW-0677">Repeat</keyword>
<evidence type="ECO:0000313" key="3">
    <source>
        <dbReference type="EMBL" id="SVD77616.1"/>
    </source>
</evidence>
<evidence type="ECO:0000256" key="1">
    <source>
        <dbReference type="ARBA" id="ARBA00022737"/>
    </source>
</evidence>
<dbReference type="PANTHER" id="PTHR43855:SF1">
    <property type="entry name" value="THIOSULFATE SULFURTRANSFERASE"/>
    <property type="match status" value="1"/>
</dbReference>
<dbReference type="AlphaFoldDB" id="A0A382Y2T5"/>
<reference evidence="3" key="1">
    <citation type="submission" date="2018-05" db="EMBL/GenBank/DDBJ databases">
        <authorList>
            <person name="Lanie J.A."/>
            <person name="Ng W.-L."/>
            <person name="Kazmierczak K.M."/>
            <person name="Andrzejewski T.M."/>
            <person name="Davidsen T.M."/>
            <person name="Wayne K.J."/>
            <person name="Tettelin H."/>
            <person name="Glass J.I."/>
            <person name="Rusch D."/>
            <person name="Podicherti R."/>
            <person name="Tsui H.-C.T."/>
            <person name="Winkler M.E."/>
        </authorList>
    </citation>
    <scope>NUCLEOTIDE SEQUENCE</scope>
</reference>
<feature type="domain" description="Rhodanese" evidence="2">
    <location>
        <begin position="102"/>
        <end position="188"/>
    </location>
</feature>
<dbReference type="Gene3D" id="3.40.250.10">
    <property type="entry name" value="Rhodanese-like domain"/>
    <property type="match status" value="2"/>
</dbReference>
<proteinExistence type="predicted"/>
<dbReference type="SUPFAM" id="SSF52821">
    <property type="entry name" value="Rhodanese/Cell cycle control phosphatase"/>
    <property type="match status" value="2"/>
</dbReference>
<dbReference type="InterPro" id="IPR036873">
    <property type="entry name" value="Rhodanese-like_dom_sf"/>
</dbReference>
<dbReference type="EMBL" id="UINC01172509">
    <property type="protein sequence ID" value="SVD77616.1"/>
    <property type="molecule type" value="Genomic_DNA"/>
</dbReference>
<dbReference type="PANTHER" id="PTHR43855">
    <property type="entry name" value="THIOSULFATE SULFURTRANSFERASE"/>
    <property type="match status" value="1"/>
</dbReference>
<dbReference type="InterPro" id="IPR051126">
    <property type="entry name" value="Thiosulfate_sulfurtransferase"/>
</dbReference>
<name>A0A382Y2T5_9ZZZZ</name>
<dbReference type="InterPro" id="IPR001763">
    <property type="entry name" value="Rhodanese-like_dom"/>
</dbReference>
<gene>
    <name evidence="3" type="ORF">METZ01_LOCUS430470</name>
</gene>